<comment type="caution">
    <text evidence="1">The sequence shown here is derived from an EMBL/GenBank/DDBJ whole genome shotgun (WGS) entry which is preliminary data.</text>
</comment>
<organism evidence="1 2">
    <name type="scientific">Plakobranchus ocellatus</name>
    <dbReference type="NCBI Taxonomy" id="259542"/>
    <lineage>
        <taxon>Eukaryota</taxon>
        <taxon>Metazoa</taxon>
        <taxon>Spiralia</taxon>
        <taxon>Lophotrochozoa</taxon>
        <taxon>Mollusca</taxon>
        <taxon>Gastropoda</taxon>
        <taxon>Heterobranchia</taxon>
        <taxon>Euthyneura</taxon>
        <taxon>Panpulmonata</taxon>
        <taxon>Sacoglossa</taxon>
        <taxon>Placobranchoidea</taxon>
        <taxon>Plakobranchidae</taxon>
        <taxon>Plakobranchus</taxon>
    </lineage>
</organism>
<protein>
    <submittedName>
        <fullName evidence="1">Uncharacterized protein</fullName>
    </submittedName>
</protein>
<proteinExistence type="predicted"/>
<dbReference type="Proteomes" id="UP000735302">
    <property type="component" value="Unassembled WGS sequence"/>
</dbReference>
<dbReference type="EMBL" id="BLXT01003727">
    <property type="protein sequence ID" value="GFO03622.1"/>
    <property type="molecule type" value="Genomic_DNA"/>
</dbReference>
<reference evidence="1 2" key="1">
    <citation type="journal article" date="2021" name="Elife">
        <title>Chloroplast acquisition without the gene transfer in kleptoplastic sea slugs, Plakobranchus ocellatus.</title>
        <authorList>
            <person name="Maeda T."/>
            <person name="Takahashi S."/>
            <person name="Yoshida T."/>
            <person name="Shimamura S."/>
            <person name="Takaki Y."/>
            <person name="Nagai Y."/>
            <person name="Toyoda A."/>
            <person name="Suzuki Y."/>
            <person name="Arimoto A."/>
            <person name="Ishii H."/>
            <person name="Satoh N."/>
            <person name="Nishiyama T."/>
            <person name="Hasebe M."/>
            <person name="Maruyama T."/>
            <person name="Minagawa J."/>
            <person name="Obokata J."/>
            <person name="Shigenobu S."/>
        </authorList>
    </citation>
    <scope>NUCLEOTIDE SEQUENCE [LARGE SCALE GENOMIC DNA]</scope>
</reference>
<sequence>MLAVQTATPTPDPTDSVTTSECEIEQQPVGLFVSLSPPMPSYCNISITPPVQAMVSRPPKNHVGRLGRLAFPRDSKPIKECKDQLG</sequence>
<dbReference type="AlphaFoldDB" id="A0AAV4A8R2"/>
<accession>A0AAV4A8R2</accession>
<evidence type="ECO:0000313" key="2">
    <source>
        <dbReference type="Proteomes" id="UP000735302"/>
    </source>
</evidence>
<name>A0AAV4A8R2_9GAST</name>
<keyword evidence="2" id="KW-1185">Reference proteome</keyword>
<evidence type="ECO:0000313" key="1">
    <source>
        <dbReference type="EMBL" id="GFO03622.1"/>
    </source>
</evidence>
<gene>
    <name evidence="1" type="ORF">PoB_003012700</name>
</gene>